<feature type="domain" description="Major facilitator superfamily (MFS) profile" evidence="8">
    <location>
        <begin position="27"/>
        <end position="422"/>
    </location>
</feature>
<evidence type="ECO:0000313" key="9">
    <source>
        <dbReference type="EMBL" id="CAB4569865.1"/>
    </source>
</evidence>
<reference evidence="9" key="1">
    <citation type="submission" date="2020-05" db="EMBL/GenBank/DDBJ databases">
        <authorList>
            <person name="Chiriac C."/>
            <person name="Salcher M."/>
            <person name="Ghai R."/>
            <person name="Kavagutti S V."/>
        </authorList>
    </citation>
    <scope>NUCLEOTIDE SEQUENCE</scope>
</reference>
<evidence type="ECO:0000256" key="2">
    <source>
        <dbReference type="ARBA" id="ARBA00022448"/>
    </source>
</evidence>
<keyword evidence="3" id="KW-1003">Cell membrane</keyword>
<keyword evidence="6 7" id="KW-0472">Membrane</keyword>
<dbReference type="Pfam" id="PF05977">
    <property type="entry name" value="MFS_3"/>
    <property type="match status" value="1"/>
</dbReference>
<dbReference type="CDD" id="cd06173">
    <property type="entry name" value="MFS_MefA_like"/>
    <property type="match status" value="1"/>
</dbReference>
<dbReference type="SUPFAM" id="SSF103473">
    <property type="entry name" value="MFS general substrate transporter"/>
    <property type="match status" value="1"/>
</dbReference>
<dbReference type="AlphaFoldDB" id="A0A6J6E3U3"/>
<evidence type="ECO:0000256" key="1">
    <source>
        <dbReference type="ARBA" id="ARBA00004651"/>
    </source>
</evidence>
<accession>A0A6J6E3U3</accession>
<feature type="transmembrane region" description="Helical" evidence="7">
    <location>
        <begin position="61"/>
        <end position="85"/>
    </location>
</feature>
<dbReference type="PANTHER" id="PTHR23513:SF11">
    <property type="entry name" value="STAPHYLOFERRIN A TRANSPORTER"/>
    <property type="match status" value="1"/>
</dbReference>
<dbReference type="EMBL" id="CAEZTQ010000052">
    <property type="protein sequence ID" value="CAB4569865.1"/>
    <property type="molecule type" value="Genomic_DNA"/>
</dbReference>
<feature type="transmembrane region" description="Helical" evidence="7">
    <location>
        <begin position="303"/>
        <end position="320"/>
    </location>
</feature>
<evidence type="ECO:0000259" key="8">
    <source>
        <dbReference type="PROSITE" id="PS50850"/>
    </source>
</evidence>
<sequence>MSPEPSAPSMKKPPKPGTIRAALAYRDFRLMWLSSVTSSVGVWMQQVVLPAYVYARTDSASIVALFVFAQLGPLLLLSIPAGVMADKFERKKWLVFAQSIQMTGSILLGIFTSFDGSLLILFLAQLTVGIGNSFNAPAFSAVLPSLVKPQDLGGSISLSSASVNGSRVLGPILAALLMNLGVETHFIFFINACTYLIVMTAVLRIALPAATRSSEKGLKSFTLGLRIAKSRKAVGRILLTMFSFSLLSLPFVGLFPAVAELTFDIAADSPTYKWLYATWGLGAMFGALSIGSVLSAVDKRKTARFGFVYFAVALVLFASAPNTPLAFVTGFILGTSYFSTTTALMTVLQSRLELEVRARVLSLWFMAFGGTVPLGNIVFGPIMDALGDARYVLYFGSIWALFLAWWCNIEAIDEREKDSQSA</sequence>
<dbReference type="PANTHER" id="PTHR23513">
    <property type="entry name" value="INTEGRAL MEMBRANE EFFLUX PROTEIN-RELATED"/>
    <property type="match status" value="1"/>
</dbReference>
<evidence type="ECO:0000256" key="3">
    <source>
        <dbReference type="ARBA" id="ARBA00022475"/>
    </source>
</evidence>
<feature type="transmembrane region" description="Helical" evidence="7">
    <location>
        <begin position="30"/>
        <end position="55"/>
    </location>
</feature>
<name>A0A6J6E3U3_9ZZZZ</name>
<feature type="transmembrane region" description="Helical" evidence="7">
    <location>
        <begin position="391"/>
        <end position="409"/>
    </location>
</feature>
<evidence type="ECO:0000256" key="7">
    <source>
        <dbReference type="SAM" id="Phobius"/>
    </source>
</evidence>
<dbReference type="PROSITE" id="PS50850">
    <property type="entry name" value="MFS"/>
    <property type="match status" value="1"/>
</dbReference>
<keyword evidence="2" id="KW-0813">Transport</keyword>
<dbReference type="Gene3D" id="1.20.1250.20">
    <property type="entry name" value="MFS general substrate transporter like domains"/>
    <property type="match status" value="1"/>
</dbReference>
<proteinExistence type="predicted"/>
<evidence type="ECO:0000256" key="4">
    <source>
        <dbReference type="ARBA" id="ARBA00022692"/>
    </source>
</evidence>
<feature type="transmembrane region" description="Helical" evidence="7">
    <location>
        <begin position="360"/>
        <end position="379"/>
    </location>
</feature>
<evidence type="ECO:0000256" key="5">
    <source>
        <dbReference type="ARBA" id="ARBA00022989"/>
    </source>
</evidence>
<feature type="transmembrane region" description="Helical" evidence="7">
    <location>
        <begin position="326"/>
        <end position="348"/>
    </location>
</feature>
<keyword evidence="5 7" id="KW-1133">Transmembrane helix</keyword>
<feature type="transmembrane region" description="Helical" evidence="7">
    <location>
        <begin position="274"/>
        <end position="296"/>
    </location>
</feature>
<dbReference type="InterPro" id="IPR020846">
    <property type="entry name" value="MFS_dom"/>
</dbReference>
<gene>
    <name evidence="9" type="ORF">UFOPK1704_00375</name>
</gene>
<feature type="transmembrane region" description="Helical" evidence="7">
    <location>
        <begin position="106"/>
        <end position="128"/>
    </location>
</feature>
<dbReference type="GO" id="GO:0022857">
    <property type="term" value="F:transmembrane transporter activity"/>
    <property type="evidence" value="ECO:0007669"/>
    <property type="project" value="InterPro"/>
</dbReference>
<feature type="transmembrane region" description="Helical" evidence="7">
    <location>
        <begin position="233"/>
        <end position="254"/>
    </location>
</feature>
<dbReference type="InterPro" id="IPR010290">
    <property type="entry name" value="TM_effector"/>
</dbReference>
<evidence type="ECO:0000256" key="6">
    <source>
        <dbReference type="ARBA" id="ARBA00023136"/>
    </source>
</evidence>
<dbReference type="InterPro" id="IPR036259">
    <property type="entry name" value="MFS_trans_sf"/>
</dbReference>
<dbReference type="GO" id="GO:0005886">
    <property type="term" value="C:plasma membrane"/>
    <property type="evidence" value="ECO:0007669"/>
    <property type="project" value="UniProtKB-SubCell"/>
</dbReference>
<keyword evidence="4 7" id="KW-0812">Transmembrane</keyword>
<protein>
    <submittedName>
        <fullName evidence="9">Unannotated protein</fullName>
    </submittedName>
</protein>
<feature type="transmembrane region" description="Helical" evidence="7">
    <location>
        <begin position="186"/>
        <end position="207"/>
    </location>
</feature>
<comment type="subcellular location">
    <subcellularLocation>
        <location evidence="1">Cell membrane</location>
        <topology evidence="1">Multi-pass membrane protein</topology>
    </subcellularLocation>
</comment>
<organism evidence="9">
    <name type="scientific">freshwater metagenome</name>
    <dbReference type="NCBI Taxonomy" id="449393"/>
    <lineage>
        <taxon>unclassified sequences</taxon>
        <taxon>metagenomes</taxon>
        <taxon>ecological metagenomes</taxon>
    </lineage>
</organism>